<feature type="non-terminal residue" evidence="1">
    <location>
        <position position="70"/>
    </location>
</feature>
<reference evidence="1" key="1">
    <citation type="submission" date="2018-06" db="EMBL/GenBank/DDBJ databases">
        <authorList>
            <person name="Zhirakovskaya E."/>
        </authorList>
    </citation>
    <scope>NUCLEOTIDE SEQUENCE</scope>
</reference>
<accession>A0A3B0TFD1</accession>
<dbReference type="AlphaFoldDB" id="A0A3B0TFD1"/>
<name>A0A3B0TFD1_9ZZZZ</name>
<protein>
    <submittedName>
        <fullName evidence="1">Uncharacterized protein</fullName>
    </submittedName>
</protein>
<gene>
    <name evidence="1" type="ORF">MNBD_BACTEROID05-35</name>
</gene>
<sequence>MSAARKYKTRAAQTSEYVIYLKKAKEFYQTMYQAEKTENYNAVGLNGVHTVISLIDAILVKYSGMRSSEE</sequence>
<dbReference type="EMBL" id="UOEN01000277">
    <property type="protein sequence ID" value="VAW15600.1"/>
    <property type="molecule type" value="Genomic_DNA"/>
</dbReference>
<organism evidence="1">
    <name type="scientific">hydrothermal vent metagenome</name>
    <dbReference type="NCBI Taxonomy" id="652676"/>
    <lineage>
        <taxon>unclassified sequences</taxon>
        <taxon>metagenomes</taxon>
        <taxon>ecological metagenomes</taxon>
    </lineage>
</organism>
<proteinExistence type="predicted"/>
<evidence type="ECO:0000313" key="1">
    <source>
        <dbReference type="EMBL" id="VAW15600.1"/>
    </source>
</evidence>